<gene>
    <name evidence="2" type="ORF">SAMN05444164_4522</name>
</gene>
<dbReference type="PIRSF" id="PIRSF017082">
    <property type="entry name" value="YflP"/>
    <property type="match status" value="1"/>
</dbReference>
<evidence type="ECO:0000313" key="2">
    <source>
        <dbReference type="EMBL" id="SED35394.1"/>
    </source>
</evidence>
<proteinExistence type="inferred from homology"/>
<dbReference type="OrthoDB" id="8443386at2"/>
<accession>A0A1H5A0W6</accession>
<dbReference type="Gene3D" id="3.40.190.10">
    <property type="entry name" value="Periplasmic binding protein-like II"/>
    <property type="match status" value="1"/>
</dbReference>
<dbReference type="RefSeq" id="WP_092119331.1">
    <property type="nucleotide sequence ID" value="NZ_FNTH01000001.1"/>
</dbReference>
<keyword evidence="2" id="KW-0675">Receptor</keyword>
<dbReference type="InterPro" id="IPR005064">
    <property type="entry name" value="BUG"/>
</dbReference>
<dbReference type="PANTHER" id="PTHR42928">
    <property type="entry name" value="TRICARBOXYLATE-BINDING PROTEIN"/>
    <property type="match status" value="1"/>
</dbReference>
<organism evidence="2 3">
    <name type="scientific">Bradyrhizobium erythrophlei</name>
    <dbReference type="NCBI Taxonomy" id="1437360"/>
    <lineage>
        <taxon>Bacteria</taxon>
        <taxon>Pseudomonadati</taxon>
        <taxon>Pseudomonadota</taxon>
        <taxon>Alphaproteobacteria</taxon>
        <taxon>Hyphomicrobiales</taxon>
        <taxon>Nitrobacteraceae</taxon>
        <taxon>Bradyrhizobium</taxon>
    </lineage>
</organism>
<protein>
    <submittedName>
        <fullName evidence="2">Tripartite-type tricarboxylate transporter, receptor component TctC</fullName>
    </submittedName>
</protein>
<dbReference type="Gene3D" id="3.40.190.150">
    <property type="entry name" value="Bordetella uptake gene, domain 1"/>
    <property type="match status" value="1"/>
</dbReference>
<comment type="similarity">
    <text evidence="1">Belongs to the UPF0065 (bug) family.</text>
</comment>
<dbReference type="InterPro" id="IPR042100">
    <property type="entry name" value="Bug_dom1"/>
</dbReference>
<evidence type="ECO:0000256" key="1">
    <source>
        <dbReference type="ARBA" id="ARBA00006987"/>
    </source>
</evidence>
<name>A0A1H5A0W6_9BRAD</name>
<sequence length="326" mass="34476">MSNIYVPRRTFLLGGLAGLLLPGKVAAQPYPSNLIRIVVPTGAGTPPDIISRMIADGLAANEGWRLVVEDRPGALQTIAMNDVSGRPADGYTLLTMSLPMTVTPSLLPKAEIRPDVDFDPVIKISKSYTVLVTTPSLPVDSLSDLVALLKSKPGKLNFSSAGFGTPSHLIGEMFALQAGVHATHVPYQQFSQAITDLISGNVQYMFVTTLPVIDLIETGKLRALAVTAPTRIAALGDVATVIEAGLPDLVTADWIGFAVKRGTAAEITLQLNKAINKVLVESRIRASLDKIGAVAVGGTVAEFGEGIRTDIAHWAKVVKDADIKLP</sequence>
<dbReference type="PANTHER" id="PTHR42928:SF5">
    <property type="entry name" value="BLR1237 PROTEIN"/>
    <property type="match status" value="1"/>
</dbReference>
<evidence type="ECO:0000313" key="3">
    <source>
        <dbReference type="Proteomes" id="UP000198992"/>
    </source>
</evidence>
<dbReference type="AlphaFoldDB" id="A0A1H5A0W6"/>
<dbReference type="EMBL" id="FNTH01000001">
    <property type="protein sequence ID" value="SED35394.1"/>
    <property type="molecule type" value="Genomic_DNA"/>
</dbReference>
<dbReference type="Pfam" id="PF03401">
    <property type="entry name" value="TctC"/>
    <property type="match status" value="1"/>
</dbReference>
<reference evidence="2 3" key="1">
    <citation type="submission" date="2016-10" db="EMBL/GenBank/DDBJ databases">
        <authorList>
            <person name="de Groot N.N."/>
        </authorList>
    </citation>
    <scope>NUCLEOTIDE SEQUENCE [LARGE SCALE GENOMIC DNA]</scope>
    <source>
        <strain evidence="2 3">MT12</strain>
    </source>
</reference>
<dbReference type="Proteomes" id="UP000198992">
    <property type="component" value="Unassembled WGS sequence"/>
</dbReference>
<dbReference type="SUPFAM" id="SSF53850">
    <property type="entry name" value="Periplasmic binding protein-like II"/>
    <property type="match status" value="1"/>
</dbReference>